<name>A0ABD0JG11_9CAEN</name>
<evidence type="ECO:0000313" key="1">
    <source>
        <dbReference type="EMBL" id="KAK7473857.1"/>
    </source>
</evidence>
<proteinExistence type="predicted"/>
<evidence type="ECO:0000313" key="2">
    <source>
        <dbReference type="Proteomes" id="UP001519460"/>
    </source>
</evidence>
<comment type="caution">
    <text evidence="1">The sequence shown here is derived from an EMBL/GenBank/DDBJ whole genome shotgun (WGS) entry which is preliminary data.</text>
</comment>
<organism evidence="1 2">
    <name type="scientific">Batillaria attramentaria</name>
    <dbReference type="NCBI Taxonomy" id="370345"/>
    <lineage>
        <taxon>Eukaryota</taxon>
        <taxon>Metazoa</taxon>
        <taxon>Spiralia</taxon>
        <taxon>Lophotrochozoa</taxon>
        <taxon>Mollusca</taxon>
        <taxon>Gastropoda</taxon>
        <taxon>Caenogastropoda</taxon>
        <taxon>Sorbeoconcha</taxon>
        <taxon>Cerithioidea</taxon>
        <taxon>Batillariidae</taxon>
        <taxon>Batillaria</taxon>
    </lineage>
</organism>
<dbReference type="EMBL" id="JACVVK020000455">
    <property type="protein sequence ID" value="KAK7473857.1"/>
    <property type="molecule type" value="Genomic_DNA"/>
</dbReference>
<keyword evidence="2" id="KW-1185">Reference proteome</keyword>
<protein>
    <submittedName>
        <fullName evidence="1">Uncharacterized protein</fullName>
    </submittedName>
</protein>
<gene>
    <name evidence="1" type="ORF">BaRGS_00034908</name>
</gene>
<dbReference type="Proteomes" id="UP001519460">
    <property type="component" value="Unassembled WGS sequence"/>
</dbReference>
<accession>A0ABD0JG11</accession>
<reference evidence="1 2" key="1">
    <citation type="journal article" date="2023" name="Sci. Data">
        <title>Genome assembly of the Korean intertidal mud-creeper Batillaria attramentaria.</title>
        <authorList>
            <person name="Patra A.K."/>
            <person name="Ho P.T."/>
            <person name="Jun S."/>
            <person name="Lee S.J."/>
            <person name="Kim Y."/>
            <person name="Won Y.J."/>
        </authorList>
    </citation>
    <scope>NUCLEOTIDE SEQUENCE [LARGE SCALE GENOMIC DNA]</scope>
    <source>
        <strain evidence="1">Wonlab-2016</strain>
    </source>
</reference>
<sequence length="69" mass="7605">MLVSAVQPIPVENQDKQVKQRVTETHNGAASTVCKTRSNVTTIIAAVYLQQLASERTPPITTLRKEKSK</sequence>
<dbReference type="AlphaFoldDB" id="A0ABD0JG11"/>